<dbReference type="AlphaFoldDB" id="A0A5J4X0S2"/>
<dbReference type="Proteomes" id="UP000324800">
    <property type="component" value="Unassembled WGS sequence"/>
</dbReference>
<organism evidence="1 2">
    <name type="scientific">Streblomastix strix</name>
    <dbReference type="NCBI Taxonomy" id="222440"/>
    <lineage>
        <taxon>Eukaryota</taxon>
        <taxon>Metamonada</taxon>
        <taxon>Preaxostyla</taxon>
        <taxon>Oxymonadida</taxon>
        <taxon>Streblomastigidae</taxon>
        <taxon>Streblomastix</taxon>
    </lineage>
</organism>
<name>A0A5J4X0S2_9EUKA</name>
<evidence type="ECO:0000313" key="1">
    <source>
        <dbReference type="EMBL" id="KAA6400356.1"/>
    </source>
</evidence>
<evidence type="ECO:0000313" key="2">
    <source>
        <dbReference type="Proteomes" id="UP000324800"/>
    </source>
</evidence>
<dbReference type="EMBL" id="SNRW01000575">
    <property type="protein sequence ID" value="KAA6400356.1"/>
    <property type="molecule type" value="Genomic_DNA"/>
</dbReference>
<accession>A0A5J4X0S2</accession>
<sequence>MKKECNISLNCENLDSQQGLQDVQLSATTIQEMWFLFKEFQKIQIIGHTVGWLECIVSSEYISSEGDILVNFDDIKGQFNSSNNIQISCCISNGYEQSTLGCNNESTKSGSRNLVLEQMETELALYKKQSDRNSRYSLFTLPLRELFKRKIEKISKDPDKQQLNYLIYPSGFISIIICEAGEFNQRNCRNSQSPTSRIPYSLSYKQDTGFIVEIISFWILFTTSLSLRECSTNIKDTSINRFIFELEELKIEAICQPDIKQLGSRIIFSIASVEGRTDQLLSANRIDPSNSQQSETEECSIIYNCAKLAIQILIAQIDGSSNEQHQSGKK</sequence>
<protein>
    <submittedName>
        <fullName evidence="1">Uncharacterized protein</fullName>
    </submittedName>
</protein>
<proteinExistence type="predicted"/>
<reference evidence="1 2" key="1">
    <citation type="submission" date="2019-03" db="EMBL/GenBank/DDBJ databases">
        <title>Single cell metagenomics reveals metabolic interactions within the superorganism composed of flagellate Streblomastix strix and complex community of Bacteroidetes bacteria on its surface.</title>
        <authorList>
            <person name="Treitli S.C."/>
            <person name="Kolisko M."/>
            <person name="Husnik F."/>
            <person name="Keeling P."/>
            <person name="Hampl V."/>
        </authorList>
    </citation>
    <scope>NUCLEOTIDE SEQUENCE [LARGE SCALE GENOMIC DNA]</scope>
    <source>
        <strain evidence="1">ST1C</strain>
    </source>
</reference>
<comment type="caution">
    <text evidence="1">The sequence shown here is derived from an EMBL/GenBank/DDBJ whole genome shotgun (WGS) entry which is preliminary data.</text>
</comment>
<gene>
    <name evidence="1" type="ORF">EZS28_004113</name>
</gene>